<reference evidence="1 2" key="1">
    <citation type="submission" date="2015-10" db="EMBL/GenBank/DDBJ databases">
        <title>Transcriptomic analysis of a linuron degrading triple-species bacterial consortium.</title>
        <authorList>
            <person name="Albers P."/>
        </authorList>
    </citation>
    <scope>NUCLEOTIDE SEQUENCE [LARGE SCALE GENOMIC DNA]</scope>
    <source>
        <strain evidence="1 2">WDL6</strain>
    </source>
</reference>
<keyword evidence="2" id="KW-1185">Reference proteome</keyword>
<proteinExistence type="predicted"/>
<evidence type="ECO:0000313" key="2">
    <source>
        <dbReference type="Proteomes" id="UP000059074"/>
    </source>
</evidence>
<accession>A0A109B9I8</accession>
<comment type="caution">
    <text evidence="1">The sequence shown here is derived from an EMBL/GenBank/DDBJ whole genome shotgun (WGS) entry which is preliminary data.</text>
</comment>
<protein>
    <submittedName>
        <fullName evidence="1">Uncharacterized protein</fullName>
    </submittedName>
</protein>
<dbReference type="Proteomes" id="UP000059074">
    <property type="component" value="Unassembled WGS sequence"/>
</dbReference>
<organism evidence="1 2">
    <name type="scientific">Hyphomicrobium sulfonivorans</name>
    <dbReference type="NCBI Taxonomy" id="121290"/>
    <lineage>
        <taxon>Bacteria</taxon>
        <taxon>Pseudomonadati</taxon>
        <taxon>Pseudomonadota</taxon>
        <taxon>Alphaproteobacteria</taxon>
        <taxon>Hyphomicrobiales</taxon>
        <taxon>Hyphomicrobiaceae</taxon>
        <taxon>Hyphomicrobium</taxon>
    </lineage>
</organism>
<sequence length="155" mass="16649">MTIRRLPQLWLQVTELRPLDIGAGGFAVLVRPSGYEFFSLTADFHDFIAVPEGFPRECIVRGESPSSEQTVQTVRATVGGILAEPAIKEVAVTRNGLRLIRQVDEGRRGDYLLLRQAAFDRGPVAVATLIGVIANLRALADGVESCAAEGTSADG</sequence>
<gene>
    <name evidence="1" type="ORF">APY04_3163</name>
</gene>
<dbReference type="EMBL" id="LMTR01000089">
    <property type="protein sequence ID" value="KWT64691.1"/>
    <property type="molecule type" value="Genomic_DNA"/>
</dbReference>
<dbReference type="PATRIC" id="fig|121290.4.peg.3620"/>
<evidence type="ECO:0000313" key="1">
    <source>
        <dbReference type="EMBL" id="KWT64691.1"/>
    </source>
</evidence>
<dbReference type="STRING" id="121290.APY04_3163"/>
<dbReference type="AlphaFoldDB" id="A0A109B9I8"/>
<name>A0A109B9I8_HYPSL</name>